<dbReference type="AlphaFoldDB" id="A0A9P7YLT2"/>
<organism evidence="1 2">
    <name type="scientific">Amylocarpus encephaloides</name>
    <dbReference type="NCBI Taxonomy" id="45428"/>
    <lineage>
        <taxon>Eukaryota</taxon>
        <taxon>Fungi</taxon>
        <taxon>Dikarya</taxon>
        <taxon>Ascomycota</taxon>
        <taxon>Pezizomycotina</taxon>
        <taxon>Leotiomycetes</taxon>
        <taxon>Helotiales</taxon>
        <taxon>Helotiales incertae sedis</taxon>
        <taxon>Amylocarpus</taxon>
    </lineage>
</organism>
<dbReference type="Proteomes" id="UP000824998">
    <property type="component" value="Unassembled WGS sequence"/>
</dbReference>
<keyword evidence="2" id="KW-1185">Reference proteome</keyword>
<comment type="caution">
    <text evidence="1">The sequence shown here is derived from an EMBL/GenBank/DDBJ whole genome shotgun (WGS) entry which is preliminary data.</text>
</comment>
<dbReference type="OrthoDB" id="5373426at2759"/>
<accession>A0A9P7YLT2</accession>
<name>A0A9P7YLT2_9HELO</name>
<proteinExistence type="predicted"/>
<dbReference type="EMBL" id="MU251429">
    <property type="protein sequence ID" value="KAG9235547.1"/>
    <property type="molecule type" value="Genomic_DNA"/>
</dbReference>
<gene>
    <name evidence="1" type="ORF">BJ875DRAFT_267577</name>
</gene>
<sequence>MLNNWERPRIYDDPFTSPSLPPKDHAFQWASRVGGVGRASASTRSSGCRISPVRISVLLVTVAFVVFVRDRIGAIIYWPLETNPLDFINGYAANSTELIPFQPPELGGYHHHAKVDTFTTYKYRSTCHISSLDLHRPFRPLCTDRQSMLNEMSSSGRIDIESPYMPQHCEMRWFTTEEICEILGRFERVVLVGDSMLRQVTGSINFFIRRDLGYGAVADWIFSAQERKQYSCNEQFDAQACSVQAIYKTADVVANDPASPSCSNKINLIMEQISKFPIPTAEKQPLTSSAGNGKRKPKAFIFGHGLWNDLDLQKKVDWLDAVLEMIKDSLESSNWNGLFITSNVTGKEEQDQCIVAKGNQAVVLFEGAVAIEAGKRGVKHLGTWNMSIRSTKYDDVLLNMKGNLVKAIVAVNWLNLLDV</sequence>
<evidence type="ECO:0000313" key="2">
    <source>
        <dbReference type="Proteomes" id="UP000824998"/>
    </source>
</evidence>
<protein>
    <submittedName>
        <fullName evidence="1">Uncharacterized protein</fullName>
    </submittedName>
</protein>
<reference evidence="1" key="1">
    <citation type="journal article" date="2021" name="IMA Fungus">
        <title>Genomic characterization of three marine fungi, including Emericellopsis atlantica sp. nov. with signatures of a generalist lifestyle and marine biomass degradation.</title>
        <authorList>
            <person name="Hagestad O.C."/>
            <person name="Hou L."/>
            <person name="Andersen J.H."/>
            <person name="Hansen E.H."/>
            <person name="Altermark B."/>
            <person name="Li C."/>
            <person name="Kuhnert E."/>
            <person name="Cox R.J."/>
            <person name="Crous P.W."/>
            <person name="Spatafora J.W."/>
            <person name="Lail K."/>
            <person name="Amirebrahimi M."/>
            <person name="Lipzen A."/>
            <person name="Pangilinan J."/>
            <person name="Andreopoulos W."/>
            <person name="Hayes R.D."/>
            <person name="Ng V."/>
            <person name="Grigoriev I.V."/>
            <person name="Jackson S.A."/>
            <person name="Sutton T.D.S."/>
            <person name="Dobson A.D.W."/>
            <person name="Rama T."/>
        </authorList>
    </citation>
    <scope>NUCLEOTIDE SEQUENCE</scope>
    <source>
        <strain evidence="1">TRa018bII</strain>
    </source>
</reference>
<evidence type="ECO:0000313" key="1">
    <source>
        <dbReference type="EMBL" id="KAG9235547.1"/>
    </source>
</evidence>